<gene>
    <name evidence="1" type="ORF">GFL91_20400</name>
</gene>
<organism evidence="1 2">
    <name type="scientific">Rhizobium leguminosarum bv. viciae</name>
    <dbReference type="NCBI Taxonomy" id="387"/>
    <lineage>
        <taxon>Bacteria</taxon>
        <taxon>Pseudomonadati</taxon>
        <taxon>Pseudomonadota</taxon>
        <taxon>Alphaproteobacteria</taxon>
        <taxon>Hyphomicrobiales</taxon>
        <taxon>Rhizobiaceae</taxon>
        <taxon>Rhizobium/Agrobacterium group</taxon>
        <taxon>Rhizobium</taxon>
    </lineage>
</organism>
<comment type="caution">
    <text evidence="1">The sequence shown here is derived from an EMBL/GenBank/DDBJ whole genome shotgun (WGS) entry which is preliminary data.</text>
</comment>
<sequence>MERSTSAPRLQALMGTVAFSSPPSFLCLSQESSAPESSGAGDLSSASYESFTAQTRSGWIPVAGTGMRECGVTASHRSLRGGHR</sequence>
<evidence type="ECO:0000313" key="2">
    <source>
        <dbReference type="Proteomes" id="UP000662259"/>
    </source>
</evidence>
<proteinExistence type="predicted"/>
<reference evidence="1" key="1">
    <citation type="submission" date="2019-10" db="EMBL/GenBank/DDBJ databases">
        <title>Rhizobium leguminosarum symbiovar viciae collection.</title>
        <authorList>
            <person name="Boivin S."/>
            <person name="Lepetit M."/>
        </authorList>
    </citation>
    <scope>NUCLEOTIDE SEQUENCE</scope>
    <source>
        <strain evidence="1">L143</strain>
    </source>
</reference>
<evidence type="ECO:0000313" key="1">
    <source>
        <dbReference type="EMBL" id="NKM47290.1"/>
    </source>
</evidence>
<dbReference type="AlphaFoldDB" id="A0A8I2GVH2"/>
<accession>A0A8I2GVH2</accession>
<dbReference type="Proteomes" id="UP000662259">
    <property type="component" value="Unassembled WGS sequence"/>
</dbReference>
<name>A0A8I2GVH2_RHILV</name>
<dbReference type="EMBL" id="WIEZ01000011">
    <property type="protein sequence ID" value="NKM47290.1"/>
    <property type="molecule type" value="Genomic_DNA"/>
</dbReference>
<protein>
    <submittedName>
        <fullName evidence="1">Uncharacterized protein</fullName>
    </submittedName>
</protein>